<dbReference type="AlphaFoldDB" id="D5H4W8"/>
<protein>
    <submittedName>
        <fullName evidence="2">Uncharacterized protein</fullName>
    </submittedName>
</protein>
<evidence type="ECO:0000313" key="2">
    <source>
        <dbReference type="EMBL" id="CBH23073.1"/>
    </source>
</evidence>
<gene>
    <name evidence="2" type="ordered locus">SRM_00152</name>
</gene>
<reference evidence="3" key="2">
    <citation type="submission" date="2010-04" db="EMBL/GenBank/DDBJ databases">
        <title>Genome sequence of Salinibacter ruber M8.</title>
        <authorList>
            <consortium name="Genoscope"/>
        </authorList>
    </citation>
    <scope>NUCLEOTIDE SEQUENCE [LARGE SCALE GENOMIC DNA]</scope>
    <source>
        <strain evidence="3">M8</strain>
    </source>
</reference>
<sequence>MQGQTPGRTPPIDGMTTVANAPDPSPDSSFVPVRARAVSFRPRLPLA</sequence>
<dbReference type="Proteomes" id="UP000000933">
    <property type="component" value="Chromosome"/>
</dbReference>
<evidence type="ECO:0000256" key="1">
    <source>
        <dbReference type="SAM" id="MobiDB-lite"/>
    </source>
</evidence>
<feature type="region of interest" description="Disordered" evidence="1">
    <location>
        <begin position="1"/>
        <end position="30"/>
    </location>
</feature>
<accession>D5H4W8</accession>
<organism evidence="2 3">
    <name type="scientific">Salinibacter ruber (strain M8)</name>
    <dbReference type="NCBI Taxonomy" id="761659"/>
    <lineage>
        <taxon>Bacteria</taxon>
        <taxon>Pseudomonadati</taxon>
        <taxon>Rhodothermota</taxon>
        <taxon>Rhodothermia</taxon>
        <taxon>Rhodothermales</taxon>
        <taxon>Salinibacteraceae</taxon>
        <taxon>Salinibacter</taxon>
    </lineage>
</organism>
<dbReference type="HOGENOM" id="CLU_3173021_0_0_10"/>
<proteinExistence type="predicted"/>
<dbReference type="EMBL" id="FP565814">
    <property type="protein sequence ID" value="CBH23073.1"/>
    <property type="molecule type" value="Genomic_DNA"/>
</dbReference>
<evidence type="ECO:0000313" key="3">
    <source>
        <dbReference type="Proteomes" id="UP000000933"/>
    </source>
</evidence>
<dbReference type="KEGG" id="srm:SRM_00152"/>
<reference evidence="2 3" key="1">
    <citation type="journal article" date="2010" name="ISME J.">
        <title>Fine-scale evolution: genomic, phenotypic and ecological differentiation in two coexisting Salinibacter ruber strains.</title>
        <authorList>
            <person name="Pena A."/>
            <person name="Teeling H."/>
            <person name="Huerta-Cepas J."/>
            <person name="Santos F."/>
            <person name="Yarza P."/>
            <person name="Brito-Echeverria J."/>
            <person name="Lucio M."/>
            <person name="Schmitt-Kopplin P."/>
            <person name="Meseguer I."/>
            <person name="Schenowitz C."/>
            <person name="Dossat C."/>
            <person name="Barbe V."/>
            <person name="Dopazo J."/>
            <person name="Rossello-Mora R."/>
            <person name="Schuler M."/>
            <person name="Glockner F.O."/>
            <person name="Amann R."/>
            <person name="Gabaldon T."/>
            <person name="Anton J."/>
        </authorList>
    </citation>
    <scope>NUCLEOTIDE SEQUENCE [LARGE SCALE GENOMIC DNA]</scope>
    <source>
        <strain evidence="2 3">M8</strain>
    </source>
</reference>
<name>D5H4W8_SALRM</name>